<dbReference type="PANTHER" id="PTHR44324:SF6">
    <property type="entry name" value="EF-HAND CALCIUM BINDING DOMAIN 8"/>
    <property type="match status" value="1"/>
</dbReference>
<reference evidence="2 3" key="1">
    <citation type="submission" date="2023-05" db="EMBL/GenBank/DDBJ databases">
        <title>B98-5 Cell Line De Novo Hybrid Assembly: An Optical Mapping Approach.</title>
        <authorList>
            <person name="Kananen K."/>
            <person name="Auerbach J.A."/>
            <person name="Kautto E."/>
            <person name="Blachly J.S."/>
        </authorList>
    </citation>
    <scope>NUCLEOTIDE SEQUENCE [LARGE SCALE GENOMIC DNA]</scope>
    <source>
        <strain evidence="2">B95-8</strain>
        <tissue evidence="2">Cell line</tissue>
    </source>
</reference>
<comment type="caution">
    <text evidence="2">The sequence shown here is derived from an EMBL/GenBank/DDBJ whole genome shotgun (WGS) entry which is preliminary data.</text>
</comment>
<keyword evidence="1" id="KW-0677">Repeat</keyword>
<evidence type="ECO:0000313" key="2">
    <source>
        <dbReference type="EMBL" id="KAK2109822.1"/>
    </source>
</evidence>
<name>A0ABQ9VNH5_SAGOE</name>
<gene>
    <name evidence="2" type="ORF">P7K49_009568</name>
</gene>
<dbReference type="Proteomes" id="UP001266305">
    <property type="component" value="Unassembled WGS sequence"/>
</dbReference>
<sequence>MRDLASLLGAKDLALDEVTGGYDAFIRLWNPFVLKKYLWLMKGHQTSVTHILVDSRNSSILISVSKDKVCPHGPPDSFCSSGEHTGQSNGVTSLPTAPHLARGLVEGDPGGRKVRVAMGL</sequence>
<dbReference type="EMBL" id="JASSZA010000005">
    <property type="protein sequence ID" value="KAK2109822.1"/>
    <property type="molecule type" value="Genomic_DNA"/>
</dbReference>
<dbReference type="SUPFAM" id="SSF50978">
    <property type="entry name" value="WD40 repeat-like"/>
    <property type="match status" value="1"/>
</dbReference>
<accession>A0ABQ9VNH5</accession>
<dbReference type="InterPro" id="IPR015943">
    <property type="entry name" value="WD40/YVTN_repeat-like_dom_sf"/>
</dbReference>
<dbReference type="PANTHER" id="PTHR44324">
    <property type="entry name" value="WD40 REPEAT DOMAIN 95"/>
    <property type="match status" value="1"/>
</dbReference>
<evidence type="ECO:0000313" key="3">
    <source>
        <dbReference type="Proteomes" id="UP001266305"/>
    </source>
</evidence>
<keyword evidence="3" id="KW-1185">Reference proteome</keyword>
<dbReference type="Gene3D" id="2.130.10.10">
    <property type="entry name" value="YVTN repeat-like/Quinoprotein amine dehydrogenase"/>
    <property type="match status" value="1"/>
</dbReference>
<protein>
    <submittedName>
        <fullName evidence="2">Uncharacterized protein</fullName>
    </submittedName>
</protein>
<dbReference type="InterPro" id="IPR051242">
    <property type="entry name" value="WD-EF-hand_domain"/>
</dbReference>
<organism evidence="2 3">
    <name type="scientific">Saguinus oedipus</name>
    <name type="common">Cotton-top tamarin</name>
    <name type="synonym">Oedipomidas oedipus</name>
    <dbReference type="NCBI Taxonomy" id="9490"/>
    <lineage>
        <taxon>Eukaryota</taxon>
        <taxon>Metazoa</taxon>
        <taxon>Chordata</taxon>
        <taxon>Craniata</taxon>
        <taxon>Vertebrata</taxon>
        <taxon>Euteleostomi</taxon>
        <taxon>Mammalia</taxon>
        <taxon>Eutheria</taxon>
        <taxon>Euarchontoglires</taxon>
        <taxon>Primates</taxon>
        <taxon>Haplorrhini</taxon>
        <taxon>Platyrrhini</taxon>
        <taxon>Cebidae</taxon>
        <taxon>Callitrichinae</taxon>
        <taxon>Saguinus</taxon>
    </lineage>
</organism>
<proteinExistence type="predicted"/>
<dbReference type="InterPro" id="IPR036322">
    <property type="entry name" value="WD40_repeat_dom_sf"/>
</dbReference>
<evidence type="ECO:0000256" key="1">
    <source>
        <dbReference type="ARBA" id="ARBA00022737"/>
    </source>
</evidence>